<feature type="transmembrane region" description="Helical" evidence="14">
    <location>
        <begin position="425"/>
        <end position="441"/>
    </location>
</feature>
<comment type="subcellular location">
    <subcellularLocation>
        <location evidence="1 14">Cell membrane</location>
        <topology evidence="1 14">Multi-pass membrane protein</topology>
    </subcellularLocation>
</comment>
<dbReference type="eggNOG" id="COG0392">
    <property type="taxonomic scope" value="Bacteria"/>
</dbReference>
<feature type="transmembrane region" description="Helical" evidence="14">
    <location>
        <begin position="336"/>
        <end position="360"/>
    </location>
</feature>
<dbReference type="InterPro" id="IPR024320">
    <property type="entry name" value="LPG_synthase_C"/>
</dbReference>
<dbReference type="PANTHER" id="PTHR34697">
    <property type="entry name" value="PHOSPHATIDYLGLYCEROL LYSYLTRANSFERASE"/>
    <property type="match status" value="1"/>
</dbReference>
<sequence>MWNKKTGMTVLKMLFPIVIILVLIFVAKQELSGLSIKKTFYIIDSLNRMDLFILVFLGLVAVLSMSLYDFILRKSLNMPISGWKTIRISWIANSFNSVLGFGGLSGAGLRTLLYKEYITDTKKLLKGIALLTSSVLLGLSIFSDLILVRVLPVESIISQEPWLWAFVIIFACIVPIYIIMASVRKSSIESGENGLKHPIYAYIGASFLEWLAAGLVMYMAVVSMGMNVDVRIVLGVFAIASIGGLISMVPGGFGSFDLIFLLSMQYIGFDKEMVLTALVLYRFVYSIFPFILGLCLAAYDLTGTTLRRLEGNPRMAPAIETTNVLIILHRALLIRLLYGSISILTFGSGLLIMASVVLPVDRLGVITSIPRFLLSGFNGLSLMFGIILMILSIEVYKRTKRSYVLTMIALAGGFVFTLLKGFNLSLIFILPVIMAVFFSLRNQFVKQQAPYSLYQFVAAAAGYLLVLFNYNVIGNFIWTKIGHFLSKDYLVHNERHITMTSMIALIGVPLFFFISKLIFNKKAFPIGEEADEEKLKAFLEEKGGNALSHLGFLGDKKLFFSSDGEAMLQFGRIGRCVIVLGDPSGRKASYPLVLEEFLQQTEKAGYRVAFYQVEREGMALYHDLGFHFFKLGEEAMVDLETFSLSGKKKSNLRAVANKFEREGYTFEMVEPPFSDELISTLKQISDSWLGKKKEKGFSLGYFHEDYLQKAPIALLKDEQGQIISFVSLMPMYQKGEISIDLMRHMHDAPNGMMDALFIHLFQWGKEKGYKSFNMGMAPLSNVGTFHQSFLTERLASVIFNNVRYMYSFSGLRSFKQKYKPEWHGKYLAYKKNTSLAVTMVLVTKLIGMDPNRKRRQ</sequence>
<dbReference type="EC" id="2.3.2.3" evidence="3 14"/>
<feature type="transmembrane region" description="Helical" evidence="14">
    <location>
        <begin position="273"/>
        <end position="299"/>
    </location>
</feature>
<dbReference type="EMBL" id="JOTP01000016">
    <property type="protein sequence ID" value="KEP25821.1"/>
    <property type="molecule type" value="Genomic_DNA"/>
</dbReference>
<dbReference type="PANTHER" id="PTHR34697:SF2">
    <property type="entry name" value="PHOSPHATIDYLGLYCEROL LYSYLTRANSFERASE"/>
    <property type="match status" value="1"/>
</dbReference>
<dbReference type="Pfam" id="PF09924">
    <property type="entry name" value="LPG_synthase_C"/>
    <property type="match status" value="1"/>
</dbReference>
<keyword evidence="8 14" id="KW-1133">Transmembrane helix</keyword>
<comment type="similarity">
    <text evidence="2 14">Belongs to the LPG synthase family.</text>
</comment>
<evidence type="ECO:0000256" key="10">
    <source>
        <dbReference type="ARBA" id="ARBA00023136"/>
    </source>
</evidence>
<dbReference type="NCBIfam" id="NF033480">
    <property type="entry name" value="bifunc_MprF"/>
    <property type="match status" value="1"/>
</dbReference>
<keyword evidence="9 14" id="KW-0443">Lipid metabolism</keyword>
<feature type="transmembrane region" description="Helical" evidence="14">
    <location>
        <begin position="403"/>
        <end position="419"/>
    </location>
</feature>
<name>A0A081L995_9BACI</name>
<feature type="transmembrane region" description="Helical" evidence="14">
    <location>
        <begin position="497"/>
        <end position="519"/>
    </location>
</feature>
<dbReference type="eggNOG" id="COG2898">
    <property type="taxonomic scope" value="Bacteria"/>
</dbReference>
<dbReference type="SUPFAM" id="SSF55729">
    <property type="entry name" value="Acyl-CoA N-acyltransferases (Nat)"/>
    <property type="match status" value="1"/>
</dbReference>
<dbReference type="GO" id="GO:0006629">
    <property type="term" value="P:lipid metabolic process"/>
    <property type="evidence" value="ECO:0007669"/>
    <property type="project" value="UniProtKB-KW"/>
</dbReference>
<keyword evidence="5" id="KW-1003">Cell membrane</keyword>
<evidence type="ECO:0000256" key="13">
    <source>
        <dbReference type="ARBA" id="ARBA00047540"/>
    </source>
</evidence>
<dbReference type="Proteomes" id="UP000028091">
    <property type="component" value="Unassembled WGS sequence"/>
</dbReference>
<evidence type="ECO:0000256" key="6">
    <source>
        <dbReference type="ARBA" id="ARBA00022679"/>
    </source>
</evidence>
<evidence type="ECO:0000256" key="4">
    <source>
        <dbReference type="ARBA" id="ARBA00021546"/>
    </source>
</evidence>
<comment type="function">
    <text evidence="14">Catalyzes the transfer of a lysyl group from L-lysyl-tRNA(Lys) to membrane-bound phosphatidylglycerol (PG), which produces lysylphosphatidylglycerol (LPG), a major component of the bacterial membrane with a positive net charge. LPG synthesis contributes to bacterial virulence as it is involved in the resistance mechanism against cationic antimicrobial peptides (CAMP) produces by the host's immune system (defensins, cathelicidins) and by the competing microorganisms.</text>
</comment>
<feature type="transmembrane region" description="Helical" evidence="14">
    <location>
        <begin position="128"/>
        <end position="150"/>
    </location>
</feature>
<dbReference type="InterPro" id="IPR051211">
    <property type="entry name" value="PG_lysyltransferase"/>
</dbReference>
<feature type="transmembrane region" description="Helical" evidence="14">
    <location>
        <begin position="453"/>
        <end position="477"/>
    </location>
</feature>
<dbReference type="RefSeq" id="WP_034323089.1">
    <property type="nucleotide sequence ID" value="NZ_JOTP01000016.1"/>
</dbReference>
<keyword evidence="10 14" id="KW-0472">Membrane</keyword>
<evidence type="ECO:0000256" key="9">
    <source>
        <dbReference type="ARBA" id="ARBA00023098"/>
    </source>
</evidence>
<evidence type="ECO:0000256" key="3">
    <source>
        <dbReference type="ARBA" id="ARBA00012014"/>
    </source>
</evidence>
<keyword evidence="6 14" id="KW-0808">Transferase</keyword>
<feature type="transmembrane region" description="Helical" evidence="14">
    <location>
        <begin position="232"/>
        <end position="253"/>
    </location>
</feature>
<evidence type="ECO:0000256" key="12">
    <source>
        <dbReference type="ARBA" id="ARBA00031899"/>
    </source>
</evidence>
<evidence type="ECO:0000259" key="15">
    <source>
        <dbReference type="Pfam" id="PF09924"/>
    </source>
</evidence>
<comment type="catalytic activity">
    <reaction evidence="13 14">
        <text>L-lysyl-tRNA(Lys) + a 1,2-diacyl-sn-glycero-3-phospho-(1'-sn-glycerol) = a 1,2-diacyl-sn-glycero-3-phospho-1'-(3'-O-L-lysyl)-sn-glycerol + tRNA(Lys)</text>
        <dbReference type="Rhea" id="RHEA:10668"/>
        <dbReference type="Rhea" id="RHEA-COMP:9696"/>
        <dbReference type="Rhea" id="RHEA-COMP:9697"/>
        <dbReference type="ChEBI" id="CHEBI:64716"/>
        <dbReference type="ChEBI" id="CHEBI:75792"/>
        <dbReference type="ChEBI" id="CHEBI:78442"/>
        <dbReference type="ChEBI" id="CHEBI:78529"/>
        <dbReference type="EC" id="2.3.2.3"/>
    </reaction>
</comment>
<dbReference type="GO" id="GO:0005886">
    <property type="term" value="C:plasma membrane"/>
    <property type="evidence" value="ECO:0007669"/>
    <property type="project" value="UniProtKB-SubCell"/>
</dbReference>
<dbReference type="Pfam" id="PF03706">
    <property type="entry name" value="LPG_synthase_TM"/>
    <property type="match status" value="1"/>
</dbReference>
<feature type="domain" description="Phosphatidylglycerol lysyltransferase C-terminal" evidence="15">
    <location>
        <begin position="537"/>
        <end position="829"/>
    </location>
</feature>
<evidence type="ECO:0000256" key="14">
    <source>
        <dbReference type="RuleBase" id="RU363042"/>
    </source>
</evidence>
<evidence type="ECO:0000256" key="7">
    <source>
        <dbReference type="ARBA" id="ARBA00022692"/>
    </source>
</evidence>
<evidence type="ECO:0000256" key="2">
    <source>
        <dbReference type="ARBA" id="ARBA00008627"/>
    </source>
</evidence>
<evidence type="ECO:0000256" key="8">
    <source>
        <dbReference type="ARBA" id="ARBA00022989"/>
    </source>
</evidence>
<evidence type="ECO:0000313" key="16">
    <source>
        <dbReference type="EMBL" id="KEP25821.1"/>
    </source>
</evidence>
<evidence type="ECO:0000256" key="5">
    <source>
        <dbReference type="ARBA" id="ARBA00022475"/>
    </source>
</evidence>
<feature type="transmembrane region" description="Helical" evidence="14">
    <location>
        <begin position="199"/>
        <end position="220"/>
    </location>
</feature>
<organism evidence="16 17">
    <name type="scientific">Bacillus zhangzhouensis</name>
    <dbReference type="NCBI Taxonomy" id="1178540"/>
    <lineage>
        <taxon>Bacteria</taxon>
        <taxon>Bacillati</taxon>
        <taxon>Bacillota</taxon>
        <taxon>Bacilli</taxon>
        <taxon>Bacillales</taxon>
        <taxon>Bacillaceae</taxon>
        <taxon>Bacillus</taxon>
    </lineage>
</organism>
<feature type="transmembrane region" description="Helical" evidence="14">
    <location>
        <begin position="162"/>
        <end position="179"/>
    </location>
</feature>
<feature type="transmembrane region" description="Helical" evidence="14">
    <location>
        <begin position="88"/>
        <end position="108"/>
    </location>
</feature>
<dbReference type="InterPro" id="IPR022791">
    <property type="entry name" value="L-PG_synthase/AglD"/>
</dbReference>
<keyword evidence="7 14" id="KW-0812">Transmembrane</keyword>
<accession>A0A081L995</accession>
<dbReference type="GO" id="GO:0046677">
    <property type="term" value="P:response to antibiotic"/>
    <property type="evidence" value="ECO:0007669"/>
    <property type="project" value="UniProtKB-KW"/>
</dbReference>
<dbReference type="GO" id="GO:0050071">
    <property type="term" value="F:phosphatidylglycerol lysyltransferase activity"/>
    <property type="evidence" value="ECO:0007669"/>
    <property type="project" value="UniProtKB-EC"/>
</dbReference>
<dbReference type="AlphaFoldDB" id="A0A081L995"/>
<feature type="transmembrane region" description="Helical" evidence="14">
    <location>
        <begin position="49"/>
        <end position="68"/>
    </location>
</feature>
<evidence type="ECO:0000256" key="1">
    <source>
        <dbReference type="ARBA" id="ARBA00004651"/>
    </source>
</evidence>
<proteinExistence type="inferred from homology"/>
<dbReference type="GO" id="GO:0055091">
    <property type="term" value="P:phospholipid homeostasis"/>
    <property type="evidence" value="ECO:0007669"/>
    <property type="project" value="TreeGrafter"/>
</dbReference>
<feature type="transmembrane region" description="Helical" evidence="14">
    <location>
        <begin position="372"/>
        <end position="391"/>
    </location>
</feature>
<evidence type="ECO:0000256" key="11">
    <source>
        <dbReference type="ARBA" id="ARBA00023251"/>
    </source>
</evidence>
<keyword evidence="17" id="KW-1185">Reference proteome</keyword>
<comment type="caution">
    <text evidence="16">The sequence shown here is derived from an EMBL/GenBank/DDBJ whole genome shotgun (WGS) entry which is preliminary data.</text>
</comment>
<protein>
    <recommendedName>
        <fullName evidence="4 14">Phosphatidylglycerol lysyltransferase</fullName>
        <ecNumber evidence="3 14">2.3.2.3</ecNumber>
    </recommendedName>
    <alternativeName>
        <fullName evidence="12 14">Lysylphosphatidylglycerol synthase</fullName>
    </alternativeName>
</protein>
<dbReference type="OrthoDB" id="145485at2"/>
<keyword evidence="11 14" id="KW-0046">Antibiotic resistance</keyword>
<reference evidence="16 17" key="1">
    <citation type="submission" date="2012-09" db="EMBL/GenBank/DDBJ databases">
        <title>Genome Sequence of Bacillus sp. DW5-4.</title>
        <authorList>
            <person name="Lai Q."/>
            <person name="Liu Y."/>
            <person name="Shao Z."/>
        </authorList>
    </citation>
    <scope>NUCLEOTIDE SEQUENCE [LARGE SCALE GENOMIC DNA]</scope>
    <source>
        <strain evidence="16 17">DW5-4</strain>
    </source>
</reference>
<evidence type="ECO:0000313" key="17">
    <source>
        <dbReference type="Proteomes" id="UP000028091"/>
    </source>
</evidence>
<gene>
    <name evidence="14" type="primary">mprF</name>
    <name evidence="16" type="ORF">BA70_05565</name>
</gene>
<dbReference type="InterPro" id="IPR016181">
    <property type="entry name" value="Acyl_CoA_acyltransferase"/>
</dbReference>